<evidence type="ECO:0000256" key="2">
    <source>
        <dbReference type="ARBA" id="ARBA00022452"/>
    </source>
</evidence>
<evidence type="ECO:0000256" key="1">
    <source>
        <dbReference type="ARBA" id="ARBA00004370"/>
    </source>
</evidence>
<evidence type="ECO:0000256" key="8">
    <source>
        <dbReference type="HAMAP-Rule" id="MF_01430"/>
    </source>
</evidence>
<comment type="subunit">
    <text evidence="8">Part of the Bam complex.</text>
</comment>
<dbReference type="GO" id="GO:0009279">
    <property type="term" value="C:cell outer membrane"/>
    <property type="evidence" value="ECO:0007669"/>
    <property type="project" value="UniProtKB-SubCell"/>
</dbReference>
<feature type="domain" description="POTRA" evidence="10">
    <location>
        <begin position="273"/>
        <end position="351"/>
    </location>
</feature>
<comment type="function">
    <text evidence="8">Part of the outer membrane protein assembly complex, which is involved in assembly and insertion of beta-barrel proteins into the outer membrane.</text>
</comment>
<feature type="domain" description="POTRA" evidence="10">
    <location>
        <begin position="31"/>
        <end position="98"/>
    </location>
</feature>
<dbReference type="PANTHER" id="PTHR12815:SF23">
    <property type="entry name" value="OUTER MEMBRANE PROTEIN ASSEMBLY FACTOR BAMA"/>
    <property type="match status" value="1"/>
</dbReference>
<dbReference type="EMBL" id="PNYB01000025">
    <property type="protein sequence ID" value="PMS18429.1"/>
    <property type="molecule type" value="Genomic_DNA"/>
</dbReference>
<dbReference type="FunFam" id="3.10.20.310:FF:000002">
    <property type="entry name" value="Outer membrane protein assembly factor BamA"/>
    <property type="match status" value="1"/>
</dbReference>
<dbReference type="HAMAP" id="MF_01430">
    <property type="entry name" value="OM_assembly_BamA"/>
    <property type="match status" value="1"/>
</dbReference>
<dbReference type="Pfam" id="PF01103">
    <property type="entry name" value="Omp85"/>
    <property type="match status" value="1"/>
</dbReference>
<evidence type="ECO:0000259" key="10">
    <source>
        <dbReference type="PROSITE" id="PS51779"/>
    </source>
</evidence>
<keyword evidence="5 8" id="KW-0677">Repeat</keyword>
<evidence type="ECO:0000256" key="6">
    <source>
        <dbReference type="ARBA" id="ARBA00023136"/>
    </source>
</evidence>
<comment type="similarity">
    <text evidence="8">Belongs to the BamA family.</text>
</comment>
<name>A0A2N7VMP5_9BURK</name>
<dbReference type="Gene3D" id="3.10.20.310">
    <property type="entry name" value="membrane protein fhac"/>
    <property type="match status" value="5"/>
</dbReference>
<evidence type="ECO:0000256" key="3">
    <source>
        <dbReference type="ARBA" id="ARBA00022692"/>
    </source>
</evidence>
<evidence type="ECO:0000256" key="5">
    <source>
        <dbReference type="ARBA" id="ARBA00022737"/>
    </source>
</evidence>
<proteinExistence type="inferred from homology"/>
<sequence precursor="true">MFKPHRFVPKSVAVAALAAHGLVAHAATAPFVVKDIRIEGLQRIEPGTVFSYLPIKQGDTFTDDKASEAIRALYATGFFSDVRIAAEGDVVIVNVIERPAIGSIDFAGLHEFDKDALTKALKGVGLSPGRYYDKSLVDRSEQELKRQYLTRGFYAAEVTTTVTQIDSSRVSILFTVNEGPSAKIRQVNFIGNKAFSTATLRNEMQLSTPNWFSWYTKNDLYSKDKLTGDLENVRSFYLNRGYLEFNIESTQVSISPDKKDMYLTLSVHEGEPYTVSSVKLAGNVLDRGPELQKLVTVKPGERFSAAKLQATTKAIVDKLGEYGYAFATVNAQPEIDQVHHKVALTLQVDPSRRVYVRRINVVGNTRTRDEVVRREMRQLESSWFDSSRLALSKDRINRLGYFTDVDVTTVPVAGTADQVDVNVKVTEKPTGAITLGAGFSSTDKVVLSAGISQDNVFGSGTSLSVNVNTARTYRTLTVTQVDPYFTVDGIKRITDVYYRTTQPLYYSTNSSFRIITAGGDLKFGIPFSEVDTVFFGAGFEQNKLDTDSSTPQSYVNYVNEFGRVSNNIPLTIGWSRDARDSALVPSRGYFTQANAEYGTPVGATQYYKADVQAQYYYSFARGFVLGLNFQGGYGNGLGGKPFPIFKNYFAGGIGSVRGYEPSSLGPRDTSTNDPIGGSKMVVGNIELTFPLPGTGYDRTLRVFTFFDGGNVWGQSAPGISTTGSNGLRYGYGVGLAWISPIGPLKLSLGFPVQKHNGDQYQKFQFQIGTAF</sequence>
<dbReference type="PIRSF" id="PIRSF006076">
    <property type="entry name" value="OM_assembly_OMP85"/>
    <property type="match status" value="1"/>
</dbReference>
<dbReference type="PANTHER" id="PTHR12815">
    <property type="entry name" value="SORTING AND ASSEMBLY MACHINERY SAMM50 PROTEIN FAMILY MEMBER"/>
    <property type="match status" value="1"/>
</dbReference>
<protein>
    <recommendedName>
        <fullName evidence="8 9">Outer membrane protein assembly factor BamA</fullName>
    </recommendedName>
</protein>
<comment type="subcellular location">
    <subcellularLocation>
        <location evidence="8">Cell outer membrane</location>
    </subcellularLocation>
    <subcellularLocation>
        <location evidence="1">Membrane</location>
    </subcellularLocation>
</comment>
<evidence type="ECO:0000256" key="9">
    <source>
        <dbReference type="NCBIfam" id="TIGR03303"/>
    </source>
</evidence>
<gene>
    <name evidence="8 11" type="primary">bamA</name>
    <name evidence="11" type="ORF">C0Z19_22960</name>
</gene>
<feature type="signal peptide" evidence="8">
    <location>
        <begin position="1"/>
        <end position="26"/>
    </location>
</feature>
<dbReference type="NCBIfam" id="TIGR03303">
    <property type="entry name" value="OM_YaeT"/>
    <property type="match status" value="1"/>
</dbReference>
<dbReference type="InterPro" id="IPR023707">
    <property type="entry name" value="OM_assembly_BamA"/>
</dbReference>
<keyword evidence="2 8" id="KW-1134">Transmembrane beta strand</keyword>
<dbReference type="PROSITE" id="PS51779">
    <property type="entry name" value="POTRA"/>
    <property type="match status" value="5"/>
</dbReference>
<keyword evidence="3 8" id="KW-0812">Transmembrane</keyword>
<dbReference type="InterPro" id="IPR010827">
    <property type="entry name" value="BamA/TamA_POTRA"/>
</dbReference>
<feature type="domain" description="POTRA" evidence="10">
    <location>
        <begin position="354"/>
        <end position="428"/>
    </location>
</feature>
<keyword evidence="6 8" id="KW-0472">Membrane</keyword>
<dbReference type="FunFam" id="3.10.20.310:FF:000003">
    <property type="entry name" value="Outer membrane protein assembly factor BamA"/>
    <property type="match status" value="1"/>
</dbReference>
<dbReference type="Gene3D" id="2.40.160.50">
    <property type="entry name" value="membrane protein fhac: a member of the omp85/tpsb transporter family"/>
    <property type="match status" value="1"/>
</dbReference>
<dbReference type="InterPro" id="IPR034746">
    <property type="entry name" value="POTRA"/>
</dbReference>
<feature type="chain" id="PRO_5015015915" description="Outer membrane protein assembly factor BamA" evidence="8">
    <location>
        <begin position="27"/>
        <end position="771"/>
    </location>
</feature>
<keyword evidence="7 8" id="KW-0998">Cell outer membrane</keyword>
<dbReference type="GO" id="GO:0043165">
    <property type="term" value="P:Gram-negative-bacterium-type cell outer membrane assembly"/>
    <property type="evidence" value="ECO:0007669"/>
    <property type="project" value="UniProtKB-UniRule"/>
</dbReference>
<evidence type="ECO:0000256" key="4">
    <source>
        <dbReference type="ARBA" id="ARBA00022729"/>
    </source>
</evidence>
<reference evidence="11 12" key="1">
    <citation type="submission" date="2018-01" db="EMBL/GenBank/DDBJ databases">
        <title>Whole genome analyses suggest that Burkholderia sensu lato contains two further novel genera in the rhizoxinica-symbiotica group Mycetohabitans gen. nov., and Trinickia gen. nov.: implications for the evolution of diazotrophy and nodulation in the Burkholderiaceae.</title>
        <authorList>
            <person name="Estrada-de los Santos P."/>
            <person name="Palmer M."/>
            <person name="Chavez-Ramirez B."/>
            <person name="Beukes C."/>
            <person name="Steenkamp E.T."/>
            <person name="Hirsch A.M."/>
            <person name="Manyaka P."/>
            <person name="Maluk M."/>
            <person name="Lafos M."/>
            <person name="Crook M."/>
            <person name="Gross E."/>
            <person name="Simon M.F."/>
            <person name="Bueno dos Reis Junior F."/>
            <person name="Poole P.S."/>
            <person name="Venter S.N."/>
            <person name="James E.K."/>
        </authorList>
    </citation>
    <scope>NUCLEOTIDE SEQUENCE [LARGE SCALE GENOMIC DNA]</scope>
    <source>
        <strain evidence="11 12">GP25-8</strain>
    </source>
</reference>
<accession>A0A2N7VMP5</accession>
<dbReference type="RefSeq" id="WP_102612141.1">
    <property type="nucleotide sequence ID" value="NZ_CADIKD010000004.1"/>
</dbReference>
<dbReference type="InterPro" id="IPR000184">
    <property type="entry name" value="Bac_surfAg_D15"/>
</dbReference>
<evidence type="ECO:0000256" key="7">
    <source>
        <dbReference type="ARBA" id="ARBA00023237"/>
    </source>
</evidence>
<dbReference type="AlphaFoldDB" id="A0A2N7VMP5"/>
<evidence type="ECO:0000313" key="12">
    <source>
        <dbReference type="Proteomes" id="UP000235347"/>
    </source>
</evidence>
<dbReference type="Pfam" id="PF07244">
    <property type="entry name" value="POTRA"/>
    <property type="match status" value="5"/>
</dbReference>
<organism evidence="11 12">
    <name type="scientific">Trinickia soli</name>
    <dbReference type="NCBI Taxonomy" id="380675"/>
    <lineage>
        <taxon>Bacteria</taxon>
        <taxon>Pseudomonadati</taxon>
        <taxon>Pseudomonadota</taxon>
        <taxon>Betaproteobacteria</taxon>
        <taxon>Burkholderiales</taxon>
        <taxon>Burkholderiaceae</taxon>
        <taxon>Trinickia</taxon>
    </lineage>
</organism>
<dbReference type="Proteomes" id="UP000235347">
    <property type="component" value="Unassembled WGS sequence"/>
</dbReference>
<dbReference type="GO" id="GO:0051205">
    <property type="term" value="P:protein insertion into membrane"/>
    <property type="evidence" value="ECO:0007669"/>
    <property type="project" value="UniProtKB-UniRule"/>
</dbReference>
<feature type="domain" description="POTRA" evidence="10">
    <location>
        <begin position="99"/>
        <end position="179"/>
    </location>
</feature>
<feature type="domain" description="POTRA" evidence="10">
    <location>
        <begin position="182"/>
        <end position="270"/>
    </location>
</feature>
<comment type="caution">
    <text evidence="11">The sequence shown here is derived from an EMBL/GenBank/DDBJ whole genome shotgun (WGS) entry which is preliminary data.</text>
</comment>
<keyword evidence="4 8" id="KW-0732">Signal</keyword>
<dbReference type="InterPro" id="IPR039910">
    <property type="entry name" value="D15-like"/>
</dbReference>
<keyword evidence="12" id="KW-1185">Reference proteome</keyword>
<evidence type="ECO:0000313" key="11">
    <source>
        <dbReference type="EMBL" id="PMS18429.1"/>
    </source>
</evidence>